<evidence type="ECO:0000259" key="1">
    <source>
        <dbReference type="Pfam" id="PF13966"/>
    </source>
</evidence>
<protein>
    <recommendedName>
        <fullName evidence="1">Reverse transcriptase zinc-binding domain-containing protein</fullName>
    </recommendedName>
</protein>
<keyword evidence="3" id="KW-1185">Reference proteome</keyword>
<evidence type="ECO:0000313" key="3">
    <source>
        <dbReference type="Proteomes" id="UP000554482"/>
    </source>
</evidence>
<reference evidence="2 3" key="1">
    <citation type="submission" date="2020-06" db="EMBL/GenBank/DDBJ databases">
        <title>Transcriptomic and genomic resources for Thalictrum thalictroides and T. hernandezii: Facilitating candidate gene discovery in an emerging model plant lineage.</title>
        <authorList>
            <person name="Arias T."/>
            <person name="Riano-Pachon D.M."/>
            <person name="Di Stilio V.S."/>
        </authorList>
    </citation>
    <scope>NUCLEOTIDE SEQUENCE [LARGE SCALE GENOMIC DNA]</scope>
    <source>
        <strain evidence="3">cv. WT478/WT964</strain>
        <tissue evidence="2">Leaves</tissue>
    </source>
</reference>
<feature type="domain" description="Reverse transcriptase zinc-binding" evidence="1">
    <location>
        <begin position="112"/>
        <end position="204"/>
    </location>
</feature>
<organism evidence="2 3">
    <name type="scientific">Thalictrum thalictroides</name>
    <name type="common">Rue-anemone</name>
    <name type="synonym">Anemone thalictroides</name>
    <dbReference type="NCBI Taxonomy" id="46969"/>
    <lineage>
        <taxon>Eukaryota</taxon>
        <taxon>Viridiplantae</taxon>
        <taxon>Streptophyta</taxon>
        <taxon>Embryophyta</taxon>
        <taxon>Tracheophyta</taxon>
        <taxon>Spermatophyta</taxon>
        <taxon>Magnoliopsida</taxon>
        <taxon>Ranunculales</taxon>
        <taxon>Ranunculaceae</taxon>
        <taxon>Thalictroideae</taxon>
        <taxon>Thalictrum</taxon>
    </lineage>
</organism>
<comment type="caution">
    <text evidence="2">The sequence shown here is derived from an EMBL/GenBank/DDBJ whole genome shotgun (WGS) entry which is preliminary data.</text>
</comment>
<name>A0A7J6WEX8_THATH</name>
<dbReference type="Proteomes" id="UP000554482">
    <property type="component" value="Unassembled WGS sequence"/>
</dbReference>
<proteinExistence type="predicted"/>
<dbReference type="AlphaFoldDB" id="A0A7J6WEX8"/>
<accession>A0A7J6WEX8</accession>
<gene>
    <name evidence="2" type="ORF">FRX31_014434</name>
</gene>
<dbReference type="InterPro" id="IPR026960">
    <property type="entry name" value="RVT-Znf"/>
</dbReference>
<dbReference type="Pfam" id="PF13966">
    <property type="entry name" value="zf-RVT"/>
    <property type="match status" value="1"/>
</dbReference>
<evidence type="ECO:0000313" key="2">
    <source>
        <dbReference type="EMBL" id="KAF5195979.1"/>
    </source>
</evidence>
<sequence length="345" mass="40160">MEDWELKPTTLQKTMVVINVAKKALEQGWINFGLKATLKLLSRAFKGGKYTGQQGRIGGGFNNKLQVLFCRRRNLRTNEAYEMNEFMEMLNSVSLNSDPDSWKWKWNKDKVFSVKSFYNNLLKAHKEYVAPVEPFPHRLIWEAKLPLNVKFFFLSMFRGIILTKDRLYEKQIVDDNLCNLCNSTSSTESSLHIFLECPLVAQVWQKLIGHMPRVADFLTGQTINLLLLDWPSLHTRGFGEILWEIMPFSVLWVIWKHRNLVIFEQKSFDVDKVVQEIKASMWAWLDIDPRNRVRKKEHLFVDLVVNWEGLVRDQVVTVCSILQEGRALVTGCCLAADVHVWEALV</sequence>
<dbReference type="EMBL" id="JABWDY010016622">
    <property type="protein sequence ID" value="KAF5195979.1"/>
    <property type="molecule type" value="Genomic_DNA"/>
</dbReference>
<dbReference type="OrthoDB" id="696485at2759"/>